<feature type="region of interest" description="Disordered" evidence="1">
    <location>
        <begin position="1"/>
        <end position="20"/>
    </location>
</feature>
<accession>A0A3R9ZZN4</accession>
<keyword evidence="2" id="KW-1133">Transmembrane helix</keyword>
<feature type="transmembrane region" description="Helical" evidence="2">
    <location>
        <begin position="25"/>
        <end position="51"/>
    </location>
</feature>
<evidence type="ECO:0000313" key="4">
    <source>
        <dbReference type="Proteomes" id="UP000276128"/>
    </source>
</evidence>
<dbReference type="OrthoDB" id="2990424at2"/>
<keyword evidence="3" id="KW-0804">Transcription</keyword>
<dbReference type="Proteomes" id="UP000276128">
    <property type="component" value="Unassembled WGS sequence"/>
</dbReference>
<sequence length="78" mass="9096">MGAMADKPAQAERKKKKPRPRWQHILWIIFKIVRIPVLCVLAVYIGLYIGYTKLGHQPSGEILHISTWRHLYDLVFAN</sequence>
<evidence type="ECO:0000256" key="1">
    <source>
        <dbReference type="SAM" id="MobiDB-lite"/>
    </source>
</evidence>
<name>A0A3R9ZZN4_9BACL</name>
<proteinExistence type="predicted"/>
<gene>
    <name evidence="3" type="ORF">EJQ19_30185</name>
</gene>
<dbReference type="AlphaFoldDB" id="A0A3R9ZZN4"/>
<dbReference type="InterPro" id="IPR024596">
    <property type="entry name" value="RNApol_su_b/EpuA"/>
</dbReference>
<evidence type="ECO:0000256" key="2">
    <source>
        <dbReference type="SAM" id="Phobius"/>
    </source>
</evidence>
<keyword evidence="2" id="KW-0812">Transmembrane</keyword>
<keyword evidence="4" id="KW-1185">Reference proteome</keyword>
<dbReference type="GO" id="GO:0000428">
    <property type="term" value="C:DNA-directed RNA polymerase complex"/>
    <property type="evidence" value="ECO:0007669"/>
    <property type="project" value="UniProtKB-KW"/>
</dbReference>
<organism evidence="3 4">
    <name type="scientific">Paenibacillus whitsoniae</name>
    <dbReference type="NCBI Taxonomy" id="2496558"/>
    <lineage>
        <taxon>Bacteria</taxon>
        <taxon>Bacillati</taxon>
        <taxon>Bacillota</taxon>
        <taxon>Bacilli</taxon>
        <taxon>Bacillales</taxon>
        <taxon>Paenibacillaceae</taxon>
        <taxon>Paenibacillus</taxon>
    </lineage>
</organism>
<keyword evidence="3" id="KW-0240">DNA-directed RNA polymerase</keyword>
<keyword evidence="2" id="KW-0472">Membrane</keyword>
<comment type="caution">
    <text evidence="3">The sequence shown here is derived from an EMBL/GenBank/DDBJ whole genome shotgun (WGS) entry which is preliminary data.</text>
</comment>
<reference evidence="3 4" key="1">
    <citation type="submission" date="2018-12" db="EMBL/GenBank/DDBJ databases">
        <title>Bacillus ochoae sp. nov., Paenibacillus whitsoniae sp. nov., Paenibacillus spiritus sp. nov. Isolated from the Mars Exploration Rover during spacecraft assembly.</title>
        <authorList>
            <person name="Seuylemezian A."/>
            <person name="Vaishampayan P."/>
        </authorList>
    </citation>
    <scope>NUCLEOTIDE SEQUENCE [LARGE SCALE GENOMIC DNA]</scope>
    <source>
        <strain evidence="3 4">MER 54</strain>
    </source>
</reference>
<dbReference type="EMBL" id="RXHU01000127">
    <property type="protein sequence ID" value="RTE02049.1"/>
    <property type="molecule type" value="Genomic_DNA"/>
</dbReference>
<evidence type="ECO:0000313" key="3">
    <source>
        <dbReference type="EMBL" id="RTE02049.1"/>
    </source>
</evidence>
<protein>
    <submittedName>
        <fullName evidence="3">DNA-directed RNA polymerase subunit beta</fullName>
    </submittedName>
</protein>
<dbReference type="Pfam" id="PF11772">
    <property type="entry name" value="EpuA"/>
    <property type="match status" value="1"/>
</dbReference>